<comment type="caution">
    <text evidence="2">The sequence shown here is derived from an EMBL/GenBank/DDBJ whole genome shotgun (WGS) entry which is preliminary data.</text>
</comment>
<keyword evidence="1" id="KW-0472">Membrane</keyword>
<evidence type="ECO:0008006" key="4">
    <source>
        <dbReference type="Google" id="ProtNLM"/>
    </source>
</evidence>
<keyword evidence="3" id="KW-1185">Reference proteome</keyword>
<dbReference type="EMBL" id="JAAIUV010000006">
    <property type="protein sequence ID" value="NEX78350.1"/>
    <property type="molecule type" value="Genomic_DNA"/>
</dbReference>
<gene>
    <name evidence="2" type="ORF">G4Z05_05505</name>
</gene>
<name>A0A6B3TPV0_9BACI</name>
<evidence type="ECO:0000313" key="2">
    <source>
        <dbReference type="EMBL" id="NEX78350.1"/>
    </source>
</evidence>
<keyword evidence="1" id="KW-0812">Transmembrane</keyword>
<organism evidence="2 3">
    <name type="scientific">Neobacillus thermocopriae</name>
    <dbReference type="NCBI Taxonomy" id="1215031"/>
    <lineage>
        <taxon>Bacteria</taxon>
        <taxon>Bacillati</taxon>
        <taxon>Bacillota</taxon>
        <taxon>Bacilli</taxon>
        <taxon>Bacillales</taxon>
        <taxon>Bacillaceae</taxon>
        <taxon>Neobacillus</taxon>
    </lineage>
</organism>
<keyword evidence="1" id="KW-1133">Transmembrane helix</keyword>
<feature type="transmembrane region" description="Helical" evidence="1">
    <location>
        <begin position="12"/>
        <end position="38"/>
    </location>
</feature>
<dbReference type="RefSeq" id="WP_163250837.1">
    <property type="nucleotide sequence ID" value="NZ_JAAIUV010000006.1"/>
</dbReference>
<dbReference type="Proteomes" id="UP000481621">
    <property type="component" value="Unassembled WGS sequence"/>
</dbReference>
<proteinExistence type="predicted"/>
<evidence type="ECO:0000256" key="1">
    <source>
        <dbReference type="SAM" id="Phobius"/>
    </source>
</evidence>
<reference evidence="2" key="1">
    <citation type="submission" date="2020-02" db="EMBL/GenBank/DDBJ databases">
        <title>Bacillus sedimentmangrovi sp. nov., isolated from sediment of the mangrove ecosystem.</title>
        <authorList>
            <person name="Liu G."/>
        </authorList>
    </citation>
    <scope>NUCLEOTIDE SEQUENCE [LARGE SCALE GENOMIC DNA]</scope>
    <source>
        <strain evidence="2">SgZ-7</strain>
    </source>
</reference>
<dbReference type="AlphaFoldDB" id="A0A6B3TPV0"/>
<evidence type="ECO:0000313" key="3">
    <source>
        <dbReference type="Proteomes" id="UP000481621"/>
    </source>
</evidence>
<protein>
    <recommendedName>
        <fullName evidence="4">Type 4 fimbrial biogenesis protein PilX N-terminal domain-containing protein</fullName>
    </recommendedName>
</protein>
<sequence>MGKRINCQSGYALLVVLVFILVMGLLTPVMLTAATYGMKNTKSTNDNFSARYIADSAYQETLNKVKRVKASHSLSNENDIHHFINNEIITQNGSLHAGTYTTNYHPDYPTSSHRPKMENVGGGPNQTKYTYYLRSIGNVNNQTAIVDYSISFILKKVGSTTILYETANKKTTYDRLPTTPDNLKEIARGETALNHKVNNEFNNKLNGTSLPYIAFKYNLTPVPALYKNEINSSEIINKNARVSKIDLINNASLTVNGDLYVDNDLHLNNNTALIVKGNLYIGTNFSVDNNAMIKVAGDLIAKNSIHFNNNIHFEINGNMFVQGGLKIENNASNSKIGGSLYVFNNIDIENNGQVLVSKDIVANNINLINNTLLKTGGEVLVKNEFKAKNNAIIELSGGLEVGTQLILSNNVAFKFAQKLYITNLLELGNNGQMLLIKSSGSGSGISYIVDIEDPKKLET</sequence>
<accession>A0A6B3TPV0</accession>